<feature type="region of interest" description="Disordered" evidence="1">
    <location>
        <begin position="121"/>
        <end position="143"/>
    </location>
</feature>
<dbReference type="AlphaFoldDB" id="A0AAD5M1F9"/>
<sequence>MWKDKVLTHVSQLDLEYQRSLLEKDQPDAKVLMKDFLLGSPAEPGHYKKDCPVLKSDRDPNRSGGPIFRTDVNTVPGGKRAKTGKVTKIGAVVSKTMGTPEINRAIEEDAAAAAAREMFNESDIEMSPSSELDALELTVPDTP</sequence>
<reference evidence="2" key="1">
    <citation type="submission" date="2021-12" db="EMBL/GenBank/DDBJ databases">
        <title>Prjna785345.</title>
        <authorList>
            <person name="Rujirawat T."/>
            <person name="Krajaejun T."/>
        </authorList>
    </citation>
    <scope>NUCLEOTIDE SEQUENCE</scope>
    <source>
        <strain evidence="2">Pi057C3</strain>
    </source>
</reference>
<gene>
    <name evidence="2" type="ORF">P43SY_006613</name>
</gene>
<dbReference type="EMBL" id="JAKCXM010000142">
    <property type="protein sequence ID" value="KAJ0400930.1"/>
    <property type="molecule type" value="Genomic_DNA"/>
</dbReference>
<dbReference type="Proteomes" id="UP001209570">
    <property type="component" value="Unassembled WGS sequence"/>
</dbReference>
<comment type="caution">
    <text evidence="2">The sequence shown here is derived from an EMBL/GenBank/DDBJ whole genome shotgun (WGS) entry which is preliminary data.</text>
</comment>
<feature type="compositionally biased region" description="Basic and acidic residues" evidence="1">
    <location>
        <begin position="47"/>
        <end position="61"/>
    </location>
</feature>
<protein>
    <submittedName>
        <fullName evidence="2">Uncharacterized protein</fullName>
    </submittedName>
</protein>
<organism evidence="2 3">
    <name type="scientific">Pythium insidiosum</name>
    <name type="common">Pythiosis disease agent</name>
    <dbReference type="NCBI Taxonomy" id="114742"/>
    <lineage>
        <taxon>Eukaryota</taxon>
        <taxon>Sar</taxon>
        <taxon>Stramenopiles</taxon>
        <taxon>Oomycota</taxon>
        <taxon>Peronosporomycetes</taxon>
        <taxon>Pythiales</taxon>
        <taxon>Pythiaceae</taxon>
        <taxon>Pythium</taxon>
    </lineage>
</organism>
<keyword evidence="3" id="KW-1185">Reference proteome</keyword>
<feature type="region of interest" description="Disordered" evidence="1">
    <location>
        <begin position="47"/>
        <end position="81"/>
    </location>
</feature>
<proteinExistence type="predicted"/>
<accession>A0AAD5M1F9</accession>
<evidence type="ECO:0000313" key="2">
    <source>
        <dbReference type="EMBL" id="KAJ0400930.1"/>
    </source>
</evidence>
<evidence type="ECO:0000313" key="3">
    <source>
        <dbReference type="Proteomes" id="UP001209570"/>
    </source>
</evidence>
<name>A0AAD5M1F9_PYTIN</name>
<evidence type="ECO:0000256" key="1">
    <source>
        <dbReference type="SAM" id="MobiDB-lite"/>
    </source>
</evidence>